<sequence>MKYSRGNNIKYRRKTGGGGDSLVIYEREHDWIMTPQHHHGLLSGHIARHWNPAYIKRTERWSEVIFAIFQHDRAWIDLDETPFWNDGTKEPYSFIDFPLIPKLTFYKKGIDEVERQSPYAGLLCSLHYVSFLVGSKEPAAMEFSRQEKARQHRLMEQLNLFEVHNKDLLKTHFLMVQFCDDLSLYLCIQEPGTPKAEEFPWFKNGFREIFPFTDGHKIIAEWLDSKQVSLRPFPLAFPAAVSIKVKEVMKADIHQWGIEKAYRDTDWKERTFTLK</sequence>
<dbReference type="OrthoDB" id="190426at2"/>
<protein>
    <submittedName>
        <fullName evidence="1">DUF3891 family protein</fullName>
    </submittedName>
</protein>
<reference evidence="1 2" key="1">
    <citation type="submission" date="2018-12" db="EMBL/GenBank/DDBJ databases">
        <title>Bacillus chawlae sp. nov., Bacillus glennii sp. nov., and Bacillus saganii sp. nov. Isolated from the Vehicle Assembly Building at Kennedy Space Center where the Viking Spacecraft were Assembled.</title>
        <authorList>
            <person name="Seuylemezian A."/>
            <person name="Vaishampayan P."/>
        </authorList>
    </citation>
    <scope>NUCLEOTIDE SEQUENCE [LARGE SCALE GENOMIC DNA]</scope>
    <source>
        <strain evidence="1 2">L5</strain>
    </source>
</reference>
<accession>A0A3S1BBX9</accession>
<keyword evidence="2" id="KW-1185">Reference proteome</keyword>
<dbReference type="InterPro" id="IPR024992">
    <property type="entry name" value="DUF3891"/>
</dbReference>
<dbReference type="EMBL" id="RYZZ01000002">
    <property type="protein sequence ID" value="RUQ32426.1"/>
    <property type="molecule type" value="Genomic_DNA"/>
</dbReference>
<dbReference type="Pfam" id="PF13030">
    <property type="entry name" value="DUF3891"/>
    <property type="match status" value="1"/>
</dbReference>
<name>A0A3S1BBX9_9BACI</name>
<dbReference type="Proteomes" id="UP000267430">
    <property type="component" value="Unassembled WGS sequence"/>
</dbReference>
<evidence type="ECO:0000313" key="1">
    <source>
        <dbReference type="EMBL" id="RUQ32426.1"/>
    </source>
</evidence>
<evidence type="ECO:0000313" key="2">
    <source>
        <dbReference type="Proteomes" id="UP000267430"/>
    </source>
</evidence>
<gene>
    <name evidence="1" type="ORF">ELQ35_01970</name>
</gene>
<comment type="caution">
    <text evidence="1">The sequence shown here is derived from an EMBL/GenBank/DDBJ whole genome shotgun (WGS) entry which is preliminary data.</text>
</comment>
<proteinExistence type="predicted"/>
<dbReference type="AlphaFoldDB" id="A0A3S1BBX9"/>
<organism evidence="1 2">
    <name type="scientific">Peribacillus cavernae</name>
    <dbReference type="NCBI Taxonomy" id="1674310"/>
    <lineage>
        <taxon>Bacteria</taxon>
        <taxon>Bacillati</taxon>
        <taxon>Bacillota</taxon>
        <taxon>Bacilli</taxon>
        <taxon>Bacillales</taxon>
        <taxon>Bacillaceae</taxon>
        <taxon>Peribacillus</taxon>
    </lineage>
</organism>